<evidence type="ECO:0000256" key="1">
    <source>
        <dbReference type="SAM" id="MobiDB-lite"/>
    </source>
</evidence>
<feature type="compositionally biased region" description="Gly residues" evidence="1">
    <location>
        <begin position="48"/>
        <end position="58"/>
    </location>
</feature>
<sequence>MSMDGIPLAVMVQGGGHGGWSAVQGGDHRGWSRVQGGDHRGWSPVQGGVQGGAKGGGSLIEENHH</sequence>
<protein>
    <submittedName>
        <fullName evidence="2">ORF29</fullName>
    </submittedName>
</protein>
<dbReference type="Proteomes" id="UP000317479">
    <property type="component" value="Segment"/>
</dbReference>
<organism evidence="2">
    <name type="scientific">Fowl aviadenovirus C</name>
    <dbReference type="NCBI Taxonomy" id="190063"/>
    <lineage>
        <taxon>Viruses</taxon>
        <taxon>Varidnaviria</taxon>
        <taxon>Bamfordvirae</taxon>
        <taxon>Preplasmiviricota</taxon>
        <taxon>Polisuviricotina</taxon>
        <taxon>Pharingeaviricetes</taxon>
        <taxon>Rowavirales</taxon>
        <taxon>Adenoviridae</taxon>
        <taxon>Aviadenovirus</taxon>
        <taxon>Aviadenovirus hydropericardii</taxon>
    </lineage>
</organism>
<dbReference type="EMBL" id="KY927938">
    <property type="protein sequence ID" value="AVD96451.1"/>
    <property type="molecule type" value="Genomic_DNA"/>
</dbReference>
<feature type="region of interest" description="Disordered" evidence="1">
    <location>
        <begin position="19"/>
        <end position="65"/>
    </location>
</feature>
<feature type="compositionally biased region" description="Basic and acidic residues" evidence="1">
    <location>
        <begin position="26"/>
        <end position="41"/>
    </location>
</feature>
<evidence type="ECO:0000313" key="2">
    <source>
        <dbReference type="EMBL" id="AVD96451.1"/>
    </source>
</evidence>
<proteinExistence type="predicted"/>
<reference evidence="2" key="1">
    <citation type="journal article" date="2018" name="Microb. Pathog.">
        <title>Complete genome sequence and pathogenicity of fowl adenovirus serotype 4 involved in hydropericardium syndrome in Southwest China.</title>
        <authorList>
            <person name="Guan R."/>
            <person name="Tian Y."/>
            <person name="Han X."/>
            <person name="Yang X."/>
            <person name="Wang H."/>
        </authorList>
    </citation>
    <scope>NUCLEOTIDE SEQUENCE [LARGE SCALE GENOMIC DNA]</scope>
    <source>
        <strain evidence="2">SCnj1601</strain>
    </source>
</reference>
<name>A0A2L1INX2_9ADEN</name>
<accession>A0A2L1INX2</accession>